<dbReference type="Proteomes" id="UP000267821">
    <property type="component" value="Unassembled WGS sequence"/>
</dbReference>
<evidence type="ECO:0000256" key="1">
    <source>
        <dbReference type="SAM" id="MobiDB-lite"/>
    </source>
</evidence>
<dbReference type="AlphaFoldDB" id="A0A3N4LJE6"/>
<keyword evidence="3" id="KW-1185">Reference proteome</keyword>
<reference evidence="2 3" key="1">
    <citation type="journal article" date="2018" name="Nat. Ecol. Evol.">
        <title>Pezizomycetes genomes reveal the molecular basis of ectomycorrhizal truffle lifestyle.</title>
        <authorList>
            <person name="Murat C."/>
            <person name="Payen T."/>
            <person name="Noel B."/>
            <person name="Kuo A."/>
            <person name="Morin E."/>
            <person name="Chen J."/>
            <person name="Kohler A."/>
            <person name="Krizsan K."/>
            <person name="Balestrini R."/>
            <person name="Da Silva C."/>
            <person name="Montanini B."/>
            <person name="Hainaut M."/>
            <person name="Levati E."/>
            <person name="Barry K.W."/>
            <person name="Belfiori B."/>
            <person name="Cichocki N."/>
            <person name="Clum A."/>
            <person name="Dockter R.B."/>
            <person name="Fauchery L."/>
            <person name="Guy J."/>
            <person name="Iotti M."/>
            <person name="Le Tacon F."/>
            <person name="Lindquist E.A."/>
            <person name="Lipzen A."/>
            <person name="Malagnac F."/>
            <person name="Mello A."/>
            <person name="Molinier V."/>
            <person name="Miyauchi S."/>
            <person name="Poulain J."/>
            <person name="Riccioni C."/>
            <person name="Rubini A."/>
            <person name="Sitrit Y."/>
            <person name="Splivallo R."/>
            <person name="Traeger S."/>
            <person name="Wang M."/>
            <person name="Zifcakova L."/>
            <person name="Wipf D."/>
            <person name="Zambonelli A."/>
            <person name="Paolocci F."/>
            <person name="Nowrousian M."/>
            <person name="Ottonello S."/>
            <person name="Baldrian P."/>
            <person name="Spatafora J.W."/>
            <person name="Henrissat B."/>
            <person name="Nagy L.G."/>
            <person name="Aury J.M."/>
            <person name="Wincker P."/>
            <person name="Grigoriev I.V."/>
            <person name="Bonfante P."/>
            <person name="Martin F.M."/>
        </authorList>
    </citation>
    <scope>NUCLEOTIDE SEQUENCE [LARGE SCALE GENOMIC DNA]</scope>
    <source>
        <strain evidence="2 3">ATCC MYA-4762</strain>
    </source>
</reference>
<evidence type="ECO:0000313" key="2">
    <source>
        <dbReference type="EMBL" id="RPB23033.1"/>
    </source>
</evidence>
<gene>
    <name evidence="2" type="ORF">L211DRAFT_838978</name>
</gene>
<proteinExistence type="predicted"/>
<name>A0A3N4LJE6_9PEZI</name>
<protein>
    <submittedName>
        <fullName evidence="2">Uncharacterized protein</fullName>
    </submittedName>
</protein>
<sequence length="132" mass="14744">MPDPPDRVLAQKCPARPPQHPQNDDDEDEEILDTVHVSAATAAHQMPPPPDFLTSAASQAAYGPLAQAAPVPMSGHRDFKSSVKIERLATLEGSKNYDLWSQQMLMVFDALEATQVVTKDMWGYLVRQRKWF</sequence>
<feature type="region of interest" description="Disordered" evidence="1">
    <location>
        <begin position="1"/>
        <end position="58"/>
    </location>
</feature>
<dbReference type="OrthoDB" id="10668041at2759"/>
<dbReference type="EMBL" id="ML121548">
    <property type="protein sequence ID" value="RPB23033.1"/>
    <property type="molecule type" value="Genomic_DNA"/>
</dbReference>
<organism evidence="2 3">
    <name type="scientific">Terfezia boudieri ATCC MYA-4762</name>
    <dbReference type="NCBI Taxonomy" id="1051890"/>
    <lineage>
        <taxon>Eukaryota</taxon>
        <taxon>Fungi</taxon>
        <taxon>Dikarya</taxon>
        <taxon>Ascomycota</taxon>
        <taxon>Pezizomycotina</taxon>
        <taxon>Pezizomycetes</taxon>
        <taxon>Pezizales</taxon>
        <taxon>Pezizaceae</taxon>
        <taxon>Terfezia</taxon>
    </lineage>
</organism>
<accession>A0A3N4LJE6</accession>
<dbReference type="InParanoid" id="A0A3N4LJE6"/>
<evidence type="ECO:0000313" key="3">
    <source>
        <dbReference type="Proteomes" id="UP000267821"/>
    </source>
</evidence>